<sequence length="395" mass="44638">MSTKVVYRKDGGKRRPGYALLFLCGALLFGFSLVNLLWPKRTQLELENRKAASFPAFSVSTLLDGSWQSGFSRWMQDQFAFRDAAVNTQRAADEVLFQKVEEGGILLGKDHWMFTKLFTVDDATKKQLDKNITAVSDFAANHPGKVTFLLAPSASVIYPEALPLVAPMVDENAMLDDIFAKIGQNADVIDLREPFTELKDEYLYFKTDHHWTPNGAYHAYEQFCTLKGLTPFDRTAHEAVTVTDFQGTHYSATRLWNVQNDEITYYPLDSLMTVYKITGEAQYEPDKTENIVNADKFATRDKYAAFLDGNNGYSTIEGSGTGSILVVKDSYANSFIPYLTENYAKIGVVDFRNFKYGLDSTIEKEGYDEVLVLYNFQTFIADTNLIYISRPSTIQ</sequence>
<evidence type="ECO:0000256" key="1">
    <source>
        <dbReference type="SAM" id="Phobius"/>
    </source>
</evidence>
<keyword evidence="1" id="KW-0812">Transmembrane</keyword>
<feature type="transmembrane region" description="Helical" evidence="1">
    <location>
        <begin position="18"/>
        <end position="38"/>
    </location>
</feature>
<dbReference type="Proteomes" id="UP000759273">
    <property type="component" value="Unassembled WGS sequence"/>
</dbReference>
<proteinExistence type="predicted"/>
<evidence type="ECO:0000313" key="2">
    <source>
        <dbReference type="EMBL" id="MBS5332245.1"/>
    </source>
</evidence>
<reference evidence="2" key="1">
    <citation type="submission" date="2021-02" db="EMBL/GenBank/DDBJ databases">
        <title>Infant gut strain persistence is associated with maternal origin, phylogeny, and functional potential including surface adhesion and iron acquisition.</title>
        <authorList>
            <person name="Lou Y.C."/>
        </authorList>
    </citation>
    <scope>NUCLEOTIDE SEQUENCE</scope>
    <source>
        <strain evidence="2">L3_101_000M1_dasL3_101_000M1_concoct_87</strain>
    </source>
</reference>
<dbReference type="AlphaFoldDB" id="A0A943D8W8"/>
<name>A0A943D8W8_9FIRM</name>
<dbReference type="EMBL" id="JAGZGG010000013">
    <property type="protein sequence ID" value="MBS5332245.1"/>
    <property type="molecule type" value="Genomic_DNA"/>
</dbReference>
<evidence type="ECO:0008006" key="4">
    <source>
        <dbReference type="Google" id="ProtNLM"/>
    </source>
</evidence>
<dbReference type="InterPro" id="IPR025945">
    <property type="entry name" value="DHHW"/>
</dbReference>
<dbReference type="Pfam" id="PF14286">
    <property type="entry name" value="DHHW"/>
    <property type="match status" value="1"/>
</dbReference>
<keyword evidence="1" id="KW-0472">Membrane</keyword>
<evidence type="ECO:0000313" key="3">
    <source>
        <dbReference type="Proteomes" id="UP000759273"/>
    </source>
</evidence>
<gene>
    <name evidence="2" type="ORF">KHY36_06935</name>
</gene>
<accession>A0A943D8W8</accession>
<comment type="caution">
    <text evidence="2">The sequence shown here is derived from an EMBL/GenBank/DDBJ whole genome shotgun (WGS) entry which is preliminary data.</text>
</comment>
<organism evidence="2 3">
    <name type="scientific">Subdoligranulum variabile</name>
    <dbReference type="NCBI Taxonomy" id="214851"/>
    <lineage>
        <taxon>Bacteria</taxon>
        <taxon>Bacillati</taxon>
        <taxon>Bacillota</taxon>
        <taxon>Clostridia</taxon>
        <taxon>Eubacteriales</taxon>
        <taxon>Oscillospiraceae</taxon>
        <taxon>Subdoligranulum</taxon>
    </lineage>
</organism>
<keyword evidence="1" id="KW-1133">Transmembrane helix</keyword>
<protein>
    <recommendedName>
        <fullName evidence="4">AlgX/AlgJ SGNH hydrolase-like domain-containing protein</fullName>
    </recommendedName>
</protein>